<proteinExistence type="predicted"/>
<dbReference type="GeneID" id="85326429"/>
<comment type="caution">
    <text evidence="2">The sequence shown here is derived from an EMBL/GenBank/DDBJ whole genome shotgun (WGS) entry which is preliminary data.</text>
</comment>
<evidence type="ECO:0000313" key="3">
    <source>
        <dbReference type="Proteomes" id="UP001172101"/>
    </source>
</evidence>
<sequence>MESLLNLLNLLLYVVLLLGLRDVGIMSHDATDFALNCLRHVGVLDSRPEQQVAARLNVKIGDTVLQLLNH</sequence>
<protein>
    <recommendedName>
        <fullName evidence="4">Secreted protein</fullName>
    </recommendedName>
</protein>
<feature type="signal peptide" evidence="1">
    <location>
        <begin position="1"/>
        <end position="19"/>
    </location>
</feature>
<dbReference type="EMBL" id="JAUIRO010000008">
    <property type="protein sequence ID" value="KAK0704031.1"/>
    <property type="molecule type" value="Genomic_DNA"/>
</dbReference>
<reference evidence="2" key="1">
    <citation type="submission" date="2023-06" db="EMBL/GenBank/DDBJ databases">
        <title>Genome-scale phylogeny and comparative genomics of the fungal order Sordariales.</title>
        <authorList>
            <consortium name="Lawrence Berkeley National Laboratory"/>
            <person name="Hensen N."/>
            <person name="Bonometti L."/>
            <person name="Westerberg I."/>
            <person name="Brannstrom I.O."/>
            <person name="Guillou S."/>
            <person name="Cros-Aarteil S."/>
            <person name="Calhoun S."/>
            <person name="Haridas S."/>
            <person name="Kuo A."/>
            <person name="Mondo S."/>
            <person name="Pangilinan J."/>
            <person name="Riley R."/>
            <person name="LaButti K."/>
            <person name="Andreopoulos B."/>
            <person name="Lipzen A."/>
            <person name="Chen C."/>
            <person name="Yanf M."/>
            <person name="Daum C."/>
            <person name="Ng V."/>
            <person name="Clum A."/>
            <person name="Steindorff A."/>
            <person name="Ohm R."/>
            <person name="Martin F."/>
            <person name="Silar P."/>
            <person name="Natvig D."/>
            <person name="Lalanne C."/>
            <person name="Gautier V."/>
            <person name="Ament-velasquez S.L."/>
            <person name="Kruys A."/>
            <person name="Hutchinson M.I."/>
            <person name="Powell A.J."/>
            <person name="Barry K."/>
            <person name="Miller A.N."/>
            <person name="Grigoriev I.V."/>
            <person name="Debuchy R."/>
            <person name="Gladieux P."/>
            <person name="Thoren M.H."/>
            <person name="Johannesson H."/>
        </authorList>
    </citation>
    <scope>NUCLEOTIDE SEQUENCE</scope>
    <source>
        <strain evidence="2">SMH2392-1A</strain>
    </source>
</reference>
<dbReference type="RefSeq" id="XP_060290890.1">
    <property type="nucleotide sequence ID" value="XM_060443159.1"/>
</dbReference>
<accession>A0AA40DJV3</accession>
<evidence type="ECO:0000256" key="1">
    <source>
        <dbReference type="SAM" id="SignalP"/>
    </source>
</evidence>
<keyword evidence="3" id="KW-1185">Reference proteome</keyword>
<feature type="chain" id="PRO_5041400216" description="Secreted protein" evidence="1">
    <location>
        <begin position="20"/>
        <end position="70"/>
    </location>
</feature>
<dbReference type="Proteomes" id="UP001172101">
    <property type="component" value="Unassembled WGS sequence"/>
</dbReference>
<evidence type="ECO:0008006" key="4">
    <source>
        <dbReference type="Google" id="ProtNLM"/>
    </source>
</evidence>
<organism evidence="2 3">
    <name type="scientific">Lasiosphaeria miniovina</name>
    <dbReference type="NCBI Taxonomy" id="1954250"/>
    <lineage>
        <taxon>Eukaryota</taxon>
        <taxon>Fungi</taxon>
        <taxon>Dikarya</taxon>
        <taxon>Ascomycota</taxon>
        <taxon>Pezizomycotina</taxon>
        <taxon>Sordariomycetes</taxon>
        <taxon>Sordariomycetidae</taxon>
        <taxon>Sordariales</taxon>
        <taxon>Lasiosphaeriaceae</taxon>
        <taxon>Lasiosphaeria</taxon>
    </lineage>
</organism>
<keyword evidence="1" id="KW-0732">Signal</keyword>
<evidence type="ECO:0000313" key="2">
    <source>
        <dbReference type="EMBL" id="KAK0704031.1"/>
    </source>
</evidence>
<gene>
    <name evidence="2" type="ORF">B0T26DRAFT_733709</name>
</gene>
<dbReference type="AlphaFoldDB" id="A0AA40DJV3"/>
<name>A0AA40DJV3_9PEZI</name>